<reference evidence="2" key="2">
    <citation type="journal article" date="2014" name="ISME J.">
        <title>Microbial stratification in low pH oxic and suboxic macroscopic growths along an acid mine drainage.</title>
        <authorList>
            <person name="Mendez-Garcia C."/>
            <person name="Mesa V."/>
            <person name="Sprenger R.R."/>
            <person name="Richter M."/>
            <person name="Diez M.S."/>
            <person name="Solano J."/>
            <person name="Bargiela R."/>
            <person name="Golyshina O.V."/>
            <person name="Manteca A."/>
            <person name="Ramos J.L."/>
            <person name="Gallego J.R."/>
            <person name="Llorente I."/>
            <person name="Martins Dos Santos V.A."/>
            <person name="Jensen O.N."/>
            <person name="Pelaez A.I."/>
            <person name="Sanchez J."/>
            <person name="Ferrer M."/>
        </authorList>
    </citation>
    <scope>NUCLEOTIDE SEQUENCE</scope>
</reference>
<evidence type="ECO:0000313" key="2">
    <source>
        <dbReference type="EMBL" id="EQD79636.1"/>
    </source>
</evidence>
<reference evidence="2" key="1">
    <citation type="submission" date="2013-08" db="EMBL/GenBank/DDBJ databases">
        <authorList>
            <person name="Mendez C."/>
            <person name="Richter M."/>
            <person name="Ferrer M."/>
            <person name="Sanchez J."/>
        </authorList>
    </citation>
    <scope>NUCLEOTIDE SEQUENCE</scope>
</reference>
<name>T1C2H9_9ZZZZ</name>
<comment type="caution">
    <text evidence="2">The sequence shown here is derived from an EMBL/GenBank/DDBJ whole genome shotgun (WGS) entry which is preliminary data.</text>
</comment>
<dbReference type="PANTHER" id="PTHR35337:SF1">
    <property type="entry name" value="SLR1478 PROTEIN"/>
    <property type="match status" value="1"/>
</dbReference>
<protein>
    <submittedName>
        <fullName evidence="2">Membrane protein containing DUF95, transmembrane</fullName>
    </submittedName>
</protein>
<feature type="transmembrane region" description="Helical" evidence="1">
    <location>
        <begin position="74"/>
        <end position="98"/>
    </location>
</feature>
<dbReference type="InterPro" id="IPR002798">
    <property type="entry name" value="SpoIIM-like"/>
</dbReference>
<feature type="non-terminal residue" evidence="2">
    <location>
        <position position="1"/>
    </location>
</feature>
<feature type="transmembrane region" description="Helical" evidence="1">
    <location>
        <begin position="33"/>
        <end position="54"/>
    </location>
</feature>
<evidence type="ECO:0000256" key="1">
    <source>
        <dbReference type="SAM" id="Phobius"/>
    </source>
</evidence>
<keyword evidence="1" id="KW-0472">Membrane</keyword>
<gene>
    <name evidence="2" type="ORF">B1B_00108</name>
</gene>
<dbReference type="AlphaFoldDB" id="T1C2H9"/>
<keyword evidence="1" id="KW-1133">Transmembrane helix</keyword>
<dbReference type="PANTHER" id="PTHR35337">
    <property type="entry name" value="SLR1478 PROTEIN"/>
    <property type="match status" value="1"/>
</dbReference>
<dbReference type="EMBL" id="AUZY01000080">
    <property type="protein sequence ID" value="EQD79636.1"/>
    <property type="molecule type" value="Genomic_DNA"/>
</dbReference>
<feature type="non-terminal residue" evidence="2">
    <location>
        <position position="166"/>
    </location>
</feature>
<organism evidence="2">
    <name type="scientific">mine drainage metagenome</name>
    <dbReference type="NCBI Taxonomy" id="410659"/>
    <lineage>
        <taxon>unclassified sequences</taxon>
        <taxon>metagenomes</taxon>
        <taxon>ecological metagenomes</taxon>
    </lineage>
</organism>
<proteinExistence type="predicted"/>
<sequence length="166" mass="16267">ASLTARHLGNPAALSGHFSSQLSAFIIQNNIRVAALACVLGLLLGLPTVALLLANGFQLGVLASASHGAGLDLQFWALIVPHGVIELTVICTAAGAGLRLGDSLLRPGLQTRGGLPGGGRASGGGAHLGCGLPAGGGRTDRGIRDSVGAAALEQAAGGTGDRGRAL</sequence>
<dbReference type="Pfam" id="PF01944">
    <property type="entry name" value="SpoIIM"/>
    <property type="match status" value="1"/>
</dbReference>
<accession>T1C2H9</accession>
<keyword evidence="1 2" id="KW-0812">Transmembrane</keyword>